<dbReference type="Proteomes" id="UP000195557">
    <property type="component" value="Unassembled WGS sequence"/>
</dbReference>
<dbReference type="InterPro" id="IPR001623">
    <property type="entry name" value="DnaJ_domain"/>
</dbReference>
<gene>
    <name evidence="4" type="ORF">BE221DRAFT_212501</name>
</gene>
<sequence length="782" mass="85942">MFKSIRSRLRGRKSRSDVTAEVTDEHSVVDAMYATTMDAAVASPAVTRLERPASTRDAHGFDEEELRLALEASVKETSGDLLAVELEYEGRSVNGAGTRTRGRALASKFWIQQALDADDALDASADGFYDVRGEAFEDLVDGKLPELAQLLNDPVIADEEALVVDRRTDVFLAALDDLARETCEAAPNTRAKCALLARLVSDRLGGSVKTVDDAELARSVAMDREDLLANGRGCVFHIGHLTKGNERHRAILFKALASVVDIPCRLVRGEYYCDGRDTARVIWAGEGEGEMWVDLCVVPGALRSCSESAGVEDIPPTPPRYIEETDKHWEYSHASYRMDKGKSPLISGKSTSQPPNDHSESSIDDLVAFANGSRTQNSTTSTSPKEADVDDLTDLYDAIAVAHGVSLKSVASAFKLTEDDMERANLLCNSLGAVLEEEACLSEEQRGVEYTEPVLLQEMFNLLVTSKWIVADAVRAFNTRRRAQLADAAAKLAEIAELKEAKRIETERIEAEERSRRRREEKERAADDLIRAAEERIEQFREERVKLCEDSERAAQLRHDFRAEWTAKVASMNLAETLECFGVVVEGGSHANAKQLRTAYRRALLQFHPDRQRSKDLVARVEAEERFKILSDKMENVETGQREHSARPEAPDASLDDRRVSTLRAIICVAVLYLPRLFTLTAACASPPVAAHHSRSALIVISRPIITIAGSDTAKDDTPVGARVHSKHNDAATISLSATGSKNAPNALLAFNFRARNPSNQSVIAAAMNITPQITAAFFTAL</sequence>
<evidence type="ECO:0000256" key="2">
    <source>
        <dbReference type="SAM" id="MobiDB-lite"/>
    </source>
</evidence>
<accession>A0A1Y5IEN4</accession>
<dbReference type="EMBL" id="KZ155782">
    <property type="protein sequence ID" value="OUS46654.1"/>
    <property type="molecule type" value="Genomic_DNA"/>
</dbReference>
<dbReference type="InterPro" id="IPR055164">
    <property type="entry name" value="EDR1/CTR1/ARMC3-like_pept-like"/>
</dbReference>
<dbReference type="PANTHER" id="PTHR36335">
    <property type="entry name" value="CHAPERONE DNAJ-DOMAIN SUPERFAMILY PROTEIN"/>
    <property type="match status" value="1"/>
</dbReference>
<dbReference type="Gene3D" id="1.10.287.110">
    <property type="entry name" value="DnaJ domain"/>
    <property type="match status" value="1"/>
</dbReference>
<dbReference type="Pfam" id="PF14381">
    <property type="entry name" value="EDR1_CTR1_ARMC3_pept"/>
    <property type="match status" value="1"/>
</dbReference>
<reference evidence="4" key="1">
    <citation type="submission" date="2017-04" db="EMBL/GenBank/DDBJ databases">
        <title>Population genomics of picophytoplankton unveils novel chromosome hypervariability.</title>
        <authorList>
            <consortium name="DOE Joint Genome Institute"/>
            <person name="Blanc-Mathieu R."/>
            <person name="Krasovec M."/>
            <person name="Hebrard M."/>
            <person name="Yau S."/>
            <person name="Desgranges E."/>
            <person name="Martin J."/>
            <person name="Schackwitz W."/>
            <person name="Kuo A."/>
            <person name="Salin G."/>
            <person name="Donnadieu C."/>
            <person name="Desdevises Y."/>
            <person name="Sanchez-Ferandin S."/>
            <person name="Moreau H."/>
            <person name="Rivals E."/>
            <person name="Grigoriev I.V."/>
            <person name="Grimsley N."/>
            <person name="Eyre-Walker A."/>
            <person name="Piganeau G."/>
        </authorList>
    </citation>
    <scope>NUCLEOTIDE SEQUENCE [LARGE SCALE GENOMIC DNA]</scope>
    <source>
        <strain evidence="4">RCC 1115</strain>
    </source>
</reference>
<proteinExistence type="predicted"/>
<protein>
    <submittedName>
        <fullName evidence="4">Ethylene-responsive protein kinase Le-CTR1-domain-containing protein</fullName>
    </submittedName>
</protein>
<evidence type="ECO:0000313" key="4">
    <source>
        <dbReference type="EMBL" id="OUS46654.1"/>
    </source>
</evidence>
<dbReference type="InterPro" id="IPR036869">
    <property type="entry name" value="J_dom_sf"/>
</dbReference>
<feature type="region of interest" description="Disordered" evidence="2">
    <location>
        <begin position="340"/>
        <end position="362"/>
    </location>
</feature>
<keyword evidence="4" id="KW-0418">Kinase</keyword>
<dbReference type="PROSITE" id="PS50076">
    <property type="entry name" value="DNAJ_2"/>
    <property type="match status" value="1"/>
</dbReference>
<feature type="domain" description="J" evidence="3">
    <location>
        <begin position="576"/>
        <end position="642"/>
    </location>
</feature>
<evidence type="ECO:0000256" key="1">
    <source>
        <dbReference type="SAM" id="Coils"/>
    </source>
</evidence>
<dbReference type="PANTHER" id="PTHR36335:SF1">
    <property type="entry name" value="CHAPERONE DNAJ-DOMAIN SUPERFAMILY PROTEIN"/>
    <property type="match status" value="1"/>
</dbReference>
<dbReference type="SUPFAM" id="SSF46565">
    <property type="entry name" value="Chaperone J-domain"/>
    <property type="match status" value="1"/>
</dbReference>
<organism evidence="4">
    <name type="scientific">Ostreococcus tauri</name>
    <name type="common">Marine green alga</name>
    <dbReference type="NCBI Taxonomy" id="70448"/>
    <lineage>
        <taxon>Eukaryota</taxon>
        <taxon>Viridiplantae</taxon>
        <taxon>Chlorophyta</taxon>
        <taxon>Mamiellophyceae</taxon>
        <taxon>Mamiellales</taxon>
        <taxon>Bathycoccaceae</taxon>
        <taxon>Ostreococcus</taxon>
    </lineage>
</organism>
<keyword evidence="1" id="KW-0175">Coiled coil</keyword>
<dbReference type="GO" id="GO:0016301">
    <property type="term" value="F:kinase activity"/>
    <property type="evidence" value="ECO:0007669"/>
    <property type="project" value="UniProtKB-KW"/>
</dbReference>
<dbReference type="AlphaFoldDB" id="A0A1Y5IEN4"/>
<evidence type="ECO:0000259" key="3">
    <source>
        <dbReference type="PROSITE" id="PS50076"/>
    </source>
</evidence>
<keyword evidence="4" id="KW-0808">Transferase</keyword>
<dbReference type="CDD" id="cd06257">
    <property type="entry name" value="DnaJ"/>
    <property type="match status" value="1"/>
</dbReference>
<feature type="coiled-coil region" evidence="1">
    <location>
        <begin position="495"/>
        <end position="550"/>
    </location>
</feature>
<name>A0A1Y5IEN4_OSTTA</name>
<dbReference type="eggNOG" id="KOG0192">
    <property type="taxonomic scope" value="Eukaryota"/>
</dbReference>